<dbReference type="EMBL" id="CAJNOK010008964">
    <property type="protein sequence ID" value="CAF1077336.1"/>
    <property type="molecule type" value="Genomic_DNA"/>
</dbReference>
<dbReference type="Gene3D" id="1.25.10.10">
    <property type="entry name" value="Leucine-rich Repeat Variant"/>
    <property type="match status" value="1"/>
</dbReference>
<dbReference type="Proteomes" id="UP000677228">
    <property type="component" value="Unassembled WGS sequence"/>
</dbReference>
<accession>A0A8S2E5X7</accession>
<dbReference type="InterPro" id="IPR016024">
    <property type="entry name" value="ARM-type_fold"/>
</dbReference>
<dbReference type="Proteomes" id="UP000682733">
    <property type="component" value="Unassembled WGS sequence"/>
</dbReference>
<dbReference type="SUPFAM" id="SSF48371">
    <property type="entry name" value="ARM repeat"/>
    <property type="match status" value="1"/>
</dbReference>
<name>A0A8S2E5X7_9BILA</name>
<organism evidence="1 3">
    <name type="scientific">Didymodactylos carnosus</name>
    <dbReference type="NCBI Taxonomy" id="1234261"/>
    <lineage>
        <taxon>Eukaryota</taxon>
        <taxon>Metazoa</taxon>
        <taxon>Spiralia</taxon>
        <taxon>Gnathifera</taxon>
        <taxon>Rotifera</taxon>
        <taxon>Eurotatoria</taxon>
        <taxon>Bdelloidea</taxon>
        <taxon>Philodinida</taxon>
        <taxon>Philodinidae</taxon>
        <taxon>Didymodactylos</taxon>
    </lineage>
</organism>
<evidence type="ECO:0000313" key="2">
    <source>
        <dbReference type="EMBL" id="CAF3840935.1"/>
    </source>
</evidence>
<reference evidence="1" key="1">
    <citation type="submission" date="2021-02" db="EMBL/GenBank/DDBJ databases">
        <authorList>
            <person name="Nowell W R."/>
        </authorList>
    </citation>
    <scope>NUCLEOTIDE SEQUENCE</scope>
</reference>
<dbReference type="InterPro" id="IPR011989">
    <property type="entry name" value="ARM-like"/>
</dbReference>
<gene>
    <name evidence="1" type="ORF">OVA965_LOCUS18193</name>
    <name evidence="2" type="ORF">TMI583_LOCUS18205</name>
</gene>
<evidence type="ECO:0000313" key="1">
    <source>
        <dbReference type="EMBL" id="CAF1077336.1"/>
    </source>
</evidence>
<evidence type="ECO:0000313" key="3">
    <source>
        <dbReference type="Proteomes" id="UP000677228"/>
    </source>
</evidence>
<comment type="caution">
    <text evidence="1">The sequence shown here is derived from an EMBL/GenBank/DDBJ whole genome shotgun (WGS) entry which is preliminary data.</text>
</comment>
<protein>
    <submittedName>
        <fullName evidence="1">Uncharacterized protein</fullName>
    </submittedName>
</protein>
<proteinExistence type="predicted"/>
<dbReference type="AlphaFoldDB" id="A0A8S2E5X7"/>
<sequence>MDNMLSFLMRGKIEIVVFKDENLQIINDLFGILNNKQCIEQIEMKNDGKSYDLEYVNKYENTITVTPTPVMCLIMKYVLLLINGNDEIFSDMKQNQQAKEILLKLTRLIMNDADIKKFDNAPEIVSIFVNYLKQADRNTFGTSDGGELTDLLKTLKAFLPHEPIKDEFIQQNGLELLMKFASKNGELYFGDREKEEDESEFKKFMADEVKITHETQQLALECFWSMSFNLEAAQLLKNNEKFMAHIKALLEPQNGTPPGLKKAADGVLWKLVKKNEFKQQQQRPQKEAFDLMISYNWDDM</sequence>
<dbReference type="EMBL" id="CAJOBA010008980">
    <property type="protein sequence ID" value="CAF3840935.1"/>
    <property type="molecule type" value="Genomic_DNA"/>
</dbReference>